<comment type="caution">
    <text evidence="5">The sequence shown here is derived from an EMBL/GenBank/DDBJ whole genome shotgun (WGS) entry which is preliminary data.</text>
</comment>
<dbReference type="InterPro" id="IPR003593">
    <property type="entry name" value="AAA+_ATPase"/>
</dbReference>
<evidence type="ECO:0000256" key="2">
    <source>
        <dbReference type="ARBA" id="ARBA00022741"/>
    </source>
</evidence>
<evidence type="ECO:0000256" key="1">
    <source>
        <dbReference type="ARBA" id="ARBA00022737"/>
    </source>
</evidence>
<dbReference type="SUPFAM" id="SSF52540">
    <property type="entry name" value="P-loop containing nucleoside triphosphate hydrolases"/>
    <property type="match status" value="2"/>
</dbReference>
<keyword evidence="3" id="KW-0067">ATP-binding</keyword>
<evidence type="ECO:0000256" key="3">
    <source>
        <dbReference type="ARBA" id="ARBA00022840"/>
    </source>
</evidence>
<name>A0AAD7XKW2_9STRA</name>
<dbReference type="CDD" id="cd03221">
    <property type="entry name" value="ABCF_EF-3"/>
    <property type="match status" value="1"/>
</dbReference>
<proteinExistence type="predicted"/>
<sequence length="560" mass="60921">MPALITLENFALSVGSTQLLDGVSASVVEGQRIAVVGPNGCGKSTLLRALSGSSEDYYVVGAGSVASRGAVLLVEQDALQWSRLLPLAECDEAGLREMTLPDALDMAAAASGDEGAMEDVEAWRRLSIAAQEALDWKTATYDATPLGRLSPGSATRAYLAVALRRRDVKLLLLDEPTNYLDIPSMLWLQETILASGKAVVVVSHDEAFLDAVADHVWDVDPDKRSLSVSGARYSAYCRAKALAREQQRVAYDAQQERHKRLTTVANKLRQASAKGERHAGTDHDLLQRDFRRNRAGRSGRKAKAIESLRDSEPRVERVVDRAPLRIDLDAPQVGGDSSIILGSVVIGYDGEPLPFLKKPITLRVDFGERVAIVGYNGVGKSSLLRSLTGAIEPCGGDVHVGRELRVGNLTQEHETLPRNETPREHLSAKTGMSLFDARARLIRYGLTRQQVDRPIGQLNPGARARALLASFAIRKVNALVLDEPSNHLDDEAVAEVIATLNEYEGTVIVVSHSRDFLESLQLTRILRLGSDGLTEIESVDAFVRVTEEAVRAVVTESFRS</sequence>
<accession>A0AAD7XKW2</accession>
<dbReference type="EMBL" id="JAQMWT010000538">
    <property type="protein sequence ID" value="KAJ8599835.1"/>
    <property type="molecule type" value="Genomic_DNA"/>
</dbReference>
<dbReference type="InterPro" id="IPR003439">
    <property type="entry name" value="ABC_transporter-like_ATP-bd"/>
</dbReference>
<dbReference type="SMART" id="SM00382">
    <property type="entry name" value="AAA"/>
    <property type="match status" value="2"/>
</dbReference>
<reference evidence="5" key="1">
    <citation type="submission" date="2023-01" db="EMBL/GenBank/DDBJ databases">
        <title>Metagenome sequencing of chrysophaentin producing Chrysophaeum taylorii.</title>
        <authorList>
            <person name="Davison J."/>
            <person name="Bewley C."/>
        </authorList>
    </citation>
    <scope>NUCLEOTIDE SEQUENCE</scope>
    <source>
        <strain evidence="5">NIES-1699</strain>
    </source>
</reference>
<evidence type="ECO:0000313" key="6">
    <source>
        <dbReference type="Proteomes" id="UP001230188"/>
    </source>
</evidence>
<evidence type="ECO:0000259" key="4">
    <source>
        <dbReference type="PROSITE" id="PS50893"/>
    </source>
</evidence>
<keyword evidence="6" id="KW-1185">Reference proteome</keyword>
<dbReference type="GO" id="GO:0016887">
    <property type="term" value="F:ATP hydrolysis activity"/>
    <property type="evidence" value="ECO:0007669"/>
    <property type="project" value="InterPro"/>
</dbReference>
<evidence type="ECO:0000313" key="5">
    <source>
        <dbReference type="EMBL" id="KAJ8599835.1"/>
    </source>
</evidence>
<keyword evidence="2" id="KW-0547">Nucleotide-binding</keyword>
<feature type="domain" description="ABC transporter" evidence="4">
    <location>
        <begin position="5"/>
        <end position="246"/>
    </location>
</feature>
<dbReference type="Pfam" id="PF00005">
    <property type="entry name" value="ABC_tran"/>
    <property type="match status" value="2"/>
</dbReference>
<dbReference type="PANTHER" id="PTHR19211">
    <property type="entry name" value="ATP-BINDING TRANSPORT PROTEIN-RELATED"/>
    <property type="match status" value="1"/>
</dbReference>
<feature type="domain" description="ABC transporter" evidence="4">
    <location>
        <begin position="339"/>
        <end position="555"/>
    </location>
</feature>
<protein>
    <recommendedName>
        <fullName evidence="4">ABC transporter domain-containing protein</fullName>
    </recommendedName>
</protein>
<gene>
    <name evidence="5" type="ORF">CTAYLR_005601</name>
</gene>
<dbReference type="AlphaFoldDB" id="A0AAD7XKW2"/>
<dbReference type="PROSITE" id="PS50893">
    <property type="entry name" value="ABC_TRANSPORTER_2"/>
    <property type="match status" value="2"/>
</dbReference>
<dbReference type="PANTHER" id="PTHR19211:SF14">
    <property type="entry name" value="ATP-BINDING CASSETTE SUB-FAMILY F MEMBER 1"/>
    <property type="match status" value="1"/>
</dbReference>
<dbReference type="Proteomes" id="UP001230188">
    <property type="component" value="Unassembled WGS sequence"/>
</dbReference>
<dbReference type="GO" id="GO:0005524">
    <property type="term" value="F:ATP binding"/>
    <property type="evidence" value="ECO:0007669"/>
    <property type="project" value="UniProtKB-KW"/>
</dbReference>
<dbReference type="InterPro" id="IPR050611">
    <property type="entry name" value="ABCF"/>
</dbReference>
<keyword evidence="1" id="KW-0677">Repeat</keyword>
<dbReference type="InterPro" id="IPR027417">
    <property type="entry name" value="P-loop_NTPase"/>
</dbReference>
<organism evidence="5 6">
    <name type="scientific">Chrysophaeum taylorii</name>
    <dbReference type="NCBI Taxonomy" id="2483200"/>
    <lineage>
        <taxon>Eukaryota</taxon>
        <taxon>Sar</taxon>
        <taxon>Stramenopiles</taxon>
        <taxon>Ochrophyta</taxon>
        <taxon>Pelagophyceae</taxon>
        <taxon>Pelagomonadales</taxon>
        <taxon>Pelagomonadaceae</taxon>
        <taxon>Chrysophaeum</taxon>
    </lineage>
</organism>
<dbReference type="Gene3D" id="3.40.50.300">
    <property type="entry name" value="P-loop containing nucleotide triphosphate hydrolases"/>
    <property type="match status" value="2"/>
</dbReference>